<evidence type="ECO:0000256" key="1">
    <source>
        <dbReference type="SAM" id="Phobius"/>
    </source>
</evidence>
<sequence>MKIRSIINYITLAVAFLLMAAGFRDDNFFMAAMLSAFITGIIQVFLALSMLEKRNSNLLNVYFLITVLYFILLTIFGKQFFTFIVPPALVILLTYIIYIERKKEKLINPN</sequence>
<dbReference type="STRING" id="1121895.GCA_000378485_02311"/>
<feature type="transmembrane region" description="Helical" evidence="1">
    <location>
        <begin position="83"/>
        <end position="99"/>
    </location>
</feature>
<dbReference type="AlphaFoldDB" id="A0A0A2M6X9"/>
<feature type="transmembrane region" description="Helical" evidence="1">
    <location>
        <begin position="29"/>
        <end position="51"/>
    </location>
</feature>
<proteinExistence type="predicted"/>
<keyword evidence="1" id="KW-0812">Transmembrane</keyword>
<comment type="caution">
    <text evidence="2">The sequence shown here is derived from an EMBL/GenBank/DDBJ whole genome shotgun (WGS) entry which is preliminary data.</text>
</comment>
<keyword evidence="3" id="KW-1185">Reference proteome</keyword>
<feature type="transmembrane region" description="Helical" evidence="1">
    <location>
        <begin position="7"/>
        <end position="23"/>
    </location>
</feature>
<name>A0A0A2M6X9_9FLAO</name>
<dbReference type="OrthoDB" id="9980002at2"/>
<accession>A0A0A2M6X9</accession>
<dbReference type="RefSeq" id="WP_020213475.1">
    <property type="nucleotide sequence ID" value="NZ_JRLX01000005.1"/>
</dbReference>
<feature type="transmembrane region" description="Helical" evidence="1">
    <location>
        <begin position="58"/>
        <end position="77"/>
    </location>
</feature>
<keyword evidence="1" id="KW-1133">Transmembrane helix</keyword>
<dbReference type="EMBL" id="JRLX01000005">
    <property type="protein sequence ID" value="KGO87391.1"/>
    <property type="molecule type" value="Genomic_DNA"/>
</dbReference>
<evidence type="ECO:0000313" key="2">
    <source>
        <dbReference type="EMBL" id="KGO87391.1"/>
    </source>
</evidence>
<organism evidence="2 3">
    <name type="scientific">Flavobacterium rivuli WB 3.3-2 = DSM 21788</name>
    <dbReference type="NCBI Taxonomy" id="1121895"/>
    <lineage>
        <taxon>Bacteria</taxon>
        <taxon>Pseudomonadati</taxon>
        <taxon>Bacteroidota</taxon>
        <taxon>Flavobacteriia</taxon>
        <taxon>Flavobacteriales</taxon>
        <taxon>Flavobacteriaceae</taxon>
        <taxon>Flavobacterium</taxon>
    </lineage>
</organism>
<gene>
    <name evidence="2" type="ORF">Q765_06925</name>
</gene>
<protein>
    <submittedName>
        <fullName evidence="2">Uncharacterized protein</fullName>
    </submittedName>
</protein>
<keyword evidence="1" id="KW-0472">Membrane</keyword>
<evidence type="ECO:0000313" key="3">
    <source>
        <dbReference type="Proteomes" id="UP000030152"/>
    </source>
</evidence>
<dbReference type="Proteomes" id="UP000030152">
    <property type="component" value="Unassembled WGS sequence"/>
</dbReference>
<reference evidence="2 3" key="1">
    <citation type="submission" date="2013-09" db="EMBL/GenBank/DDBJ databases">
        <authorList>
            <person name="Zeng Z."/>
            <person name="Chen C."/>
        </authorList>
    </citation>
    <scope>NUCLEOTIDE SEQUENCE [LARGE SCALE GENOMIC DNA]</scope>
    <source>
        <strain evidence="2 3">WB 3.3-2</strain>
    </source>
</reference>